<keyword evidence="13 14" id="KW-0998">Cell outer membrane</keyword>
<evidence type="ECO:0000256" key="4">
    <source>
        <dbReference type="ARBA" id="ARBA00022452"/>
    </source>
</evidence>
<keyword evidence="20" id="KW-1185">Reference proteome</keyword>
<dbReference type="EMBL" id="LFND01000003">
    <property type="protein sequence ID" value="KMQ64766.1"/>
    <property type="molecule type" value="Genomic_DNA"/>
</dbReference>
<dbReference type="GO" id="GO:0038023">
    <property type="term" value="F:signaling receptor activity"/>
    <property type="evidence" value="ECO:0007669"/>
    <property type="project" value="InterPro"/>
</dbReference>
<comment type="subcellular location">
    <subcellularLocation>
        <location evidence="1 14">Cell outer membrane</location>
        <topology evidence="1 14">Multi-pass membrane protein</topology>
    </subcellularLocation>
</comment>
<feature type="domain" description="TonB-dependent receptor-like beta-barrel" evidence="17">
    <location>
        <begin position="280"/>
        <end position="676"/>
    </location>
</feature>
<dbReference type="PROSITE" id="PS52016">
    <property type="entry name" value="TONB_DEPENDENT_REC_3"/>
    <property type="match status" value="1"/>
</dbReference>
<keyword evidence="6 14" id="KW-0812">Transmembrane</keyword>
<keyword evidence="10 15" id="KW-0798">TonB box</keyword>
<organism evidence="19 20">
    <name type="scientific">Chryseobacterium angstadtii</name>
    <dbReference type="NCBI Taxonomy" id="558151"/>
    <lineage>
        <taxon>Bacteria</taxon>
        <taxon>Pseudomonadati</taxon>
        <taxon>Bacteroidota</taxon>
        <taxon>Flavobacteriia</taxon>
        <taxon>Flavobacteriales</taxon>
        <taxon>Weeksellaceae</taxon>
        <taxon>Chryseobacterium group</taxon>
        <taxon>Chryseobacterium</taxon>
    </lineage>
</organism>
<evidence type="ECO:0000256" key="3">
    <source>
        <dbReference type="ARBA" id="ARBA00022448"/>
    </source>
</evidence>
<evidence type="ECO:0000256" key="7">
    <source>
        <dbReference type="ARBA" id="ARBA00022729"/>
    </source>
</evidence>
<keyword evidence="4 14" id="KW-1134">Transmembrane beta strand</keyword>
<keyword evidence="3 14" id="KW-0813">Transport</keyword>
<dbReference type="Pfam" id="PF07715">
    <property type="entry name" value="Plug"/>
    <property type="match status" value="1"/>
</dbReference>
<evidence type="ECO:0000256" key="6">
    <source>
        <dbReference type="ARBA" id="ARBA00022692"/>
    </source>
</evidence>
<dbReference type="GO" id="GO:0015344">
    <property type="term" value="F:siderophore uptake transmembrane transporter activity"/>
    <property type="evidence" value="ECO:0007669"/>
    <property type="project" value="TreeGrafter"/>
</dbReference>
<evidence type="ECO:0000256" key="2">
    <source>
        <dbReference type="ARBA" id="ARBA00009810"/>
    </source>
</evidence>
<keyword evidence="11 14" id="KW-0472">Membrane</keyword>
<evidence type="ECO:0000313" key="19">
    <source>
        <dbReference type="EMBL" id="KMQ64766.1"/>
    </source>
</evidence>
<dbReference type="InterPro" id="IPR000531">
    <property type="entry name" value="Beta-barrel_TonB"/>
</dbReference>
<proteinExistence type="inferred from homology"/>
<feature type="chain" id="PRO_5005288436" description="TonB-dependent receptor" evidence="16">
    <location>
        <begin position="22"/>
        <end position="729"/>
    </location>
</feature>
<name>A0A0J7IFP3_9FLAO</name>
<evidence type="ECO:0008006" key="21">
    <source>
        <dbReference type="Google" id="ProtNLM"/>
    </source>
</evidence>
<dbReference type="Gene3D" id="2.40.170.20">
    <property type="entry name" value="TonB-dependent receptor, beta-barrel domain"/>
    <property type="match status" value="1"/>
</dbReference>
<evidence type="ECO:0000256" key="16">
    <source>
        <dbReference type="SAM" id="SignalP"/>
    </source>
</evidence>
<gene>
    <name evidence="19" type="ORF">ACM46_11060</name>
</gene>
<feature type="domain" description="TonB-dependent receptor plug" evidence="18">
    <location>
        <begin position="59"/>
        <end position="161"/>
    </location>
</feature>
<dbReference type="InterPro" id="IPR037066">
    <property type="entry name" value="Plug_dom_sf"/>
</dbReference>
<evidence type="ECO:0000256" key="11">
    <source>
        <dbReference type="ARBA" id="ARBA00023136"/>
    </source>
</evidence>
<evidence type="ECO:0000256" key="14">
    <source>
        <dbReference type="PROSITE-ProRule" id="PRU01360"/>
    </source>
</evidence>
<protein>
    <recommendedName>
        <fullName evidence="21">TonB-dependent receptor</fullName>
    </recommendedName>
</protein>
<dbReference type="PANTHER" id="PTHR32552">
    <property type="entry name" value="FERRICHROME IRON RECEPTOR-RELATED"/>
    <property type="match status" value="1"/>
</dbReference>
<evidence type="ECO:0000256" key="15">
    <source>
        <dbReference type="RuleBase" id="RU003357"/>
    </source>
</evidence>
<dbReference type="GO" id="GO:0015891">
    <property type="term" value="P:siderophore transport"/>
    <property type="evidence" value="ECO:0007669"/>
    <property type="project" value="InterPro"/>
</dbReference>
<dbReference type="PANTHER" id="PTHR32552:SF68">
    <property type="entry name" value="FERRICHROME OUTER MEMBRANE TRANSPORTER_PHAGE RECEPTOR"/>
    <property type="match status" value="1"/>
</dbReference>
<comment type="similarity">
    <text evidence="2 14 15">Belongs to the TonB-dependent receptor family.</text>
</comment>
<keyword evidence="7 16" id="KW-0732">Signal</keyword>
<dbReference type="STRING" id="558151.ACM46_11060"/>
<feature type="signal peptide" evidence="16">
    <location>
        <begin position="1"/>
        <end position="21"/>
    </location>
</feature>
<accession>A0A0J7IFP3</accession>
<keyword evidence="12" id="KW-0675">Receptor</keyword>
<dbReference type="Proteomes" id="UP000036261">
    <property type="component" value="Unassembled WGS sequence"/>
</dbReference>
<dbReference type="Pfam" id="PF00593">
    <property type="entry name" value="TonB_dep_Rec_b-barrel"/>
    <property type="match status" value="1"/>
</dbReference>
<keyword evidence="9" id="KW-0406">Ion transport</keyword>
<dbReference type="GO" id="GO:0009279">
    <property type="term" value="C:cell outer membrane"/>
    <property type="evidence" value="ECO:0007669"/>
    <property type="project" value="UniProtKB-SubCell"/>
</dbReference>
<dbReference type="InterPro" id="IPR036942">
    <property type="entry name" value="Beta-barrel_TonB_sf"/>
</dbReference>
<evidence type="ECO:0000259" key="18">
    <source>
        <dbReference type="Pfam" id="PF07715"/>
    </source>
</evidence>
<comment type="caution">
    <text evidence="19">The sequence shown here is derived from an EMBL/GenBank/DDBJ whole genome shotgun (WGS) entry which is preliminary data.</text>
</comment>
<evidence type="ECO:0000256" key="12">
    <source>
        <dbReference type="ARBA" id="ARBA00023170"/>
    </source>
</evidence>
<evidence type="ECO:0000256" key="8">
    <source>
        <dbReference type="ARBA" id="ARBA00023004"/>
    </source>
</evidence>
<dbReference type="AlphaFoldDB" id="A0A0J7IFP3"/>
<evidence type="ECO:0000313" key="20">
    <source>
        <dbReference type="Proteomes" id="UP000036261"/>
    </source>
</evidence>
<dbReference type="InterPro" id="IPR039426">
    <property type="entry name" value="TonB-dep_rcpt-like"/>
</dbReference>
<dbReference type="RefSeq" id="WP_048506700.1">
    <property type="nucleotide sequence ID" value="NZ_LFND01000003.1"/>
</dbReference>
<evidence type="ECO:0000256" key="10">
    <source>
        <dbReference type="ARBA" id="ARBA00023077"/>
    </source>
</evidence>
<sequence length="729" mass="82513">MKKNYVLVTVALLGSFSLVCAQEKRDSLSEKKIDEVLLTAMKQIKTDSLSGTLKRNDKLLEIPQNIVSIKSNLLNLQGAFDVQDALRNVSGIYIGDATGAGNVFSGTFNVQLRGFSPVSTFRNGLPSFAGGLSQEDVALIEQVDVIKGPAGFINSMGTGGGSLNINTKAPHANRIGEANVTAGSFGFYRAAVDLGSKLKEKGFSFRFNAAYESQGYYADYAKRRKWVVAPVVQYNFSKNTFLLAEWNMMIGRALQSSNFIQYEKETMVQKHPWKANYQGDPNLPTSKLDEHYGRLVFQHQFNDQWKIVSQSSVKSTPLDQWSILGGINSYTPPMFDDEGNALRSSFRNKQKYLTYNTQLFVSGSYNITPNIVHTVLSGIDFNSSKSNTDHIQGVNEFVFNRYQQNYGIDRNLLIQPEADDQIDYTISTDKTAGAYVYNNFKFWNRLFVDAGFRYSKNRRERYIKGPYTPDGEDKTYRHHAFNPRVGVTYLIQKNFAAFFSYDQSFDPMAGADPQGKEWKPLESYNTEIGLKKDWFDGLLSTSVSAYRIIRNNSFSQDPATGLLTQLNQVRNKGIEIDVIGSIYPNITLTANYSYINSVYSKDPYASELVGKRFSSVPRHQLNTWVMYKFQKGKLHGLSLALGETAAFVRETDVPGVRIPDFVKLDASIMYQYKKWFFRGIFDNLLNKRYITDGNVTARYNADWTAVVGENWMYKESNPFNFKLQIGVKF</sequence>
<keyword evidence="8" id="KW-0408">Iron</keyword>
<keyword evidence="5" id="KW-0410">Iron transport</keyword>
<evidence type="ECO:0000256" key="9">
    <source>
        <dbReference type="ARBA" id="ARBA00023065"/>
    </source>
</evidence>
<dbReference type="PATRIC" id="fig|558151.6.peg.2338"/>
<dbReference type="SUPFAM" id="SSF56935">
    <property type="entry name" value="Porins"/>
    <property type="match status" value="1"/>
</dbReference>
<evidence type="ECO:0000256" key="13">
    <source>
        <dbReference type="ARBA" id="ARBA00023237"/>
    </source>
</evidence>
<dbReference type="OrthoDB" id="9775095at2"/>
<evidence type="ECO:0000256" key="5">
    <source>
        <dbReference type="ARBA" id="ARBA00022496"/>
    </source>
</evidence>
<dbReference type="InterPro" id="IPR012910">
    <property type="entry name" value="Plug_dom"/>
</dbReference>
<evidence type="ECO:0000259" key="17">
    <source>
        <dbReference type="Pfam" id="PF00593"/>
    </source>
</evidence>
<dbReference type="NCBIfam" id="TIGR01783">
    <property type="entry name" value="TonB-siderophor"/>
    <property type="match status" value="1"/>
</dbReference>
<dbReference type="InterPro" id="IPR010105">
    <property type="entry name" value="TonB_sidphr_rcpt"/>
</dbReference>
<evidence type="ECO:0000256" key="1">
    <source>
        <dbReference type="ARBA" id="ARBA00004571"/>
    </source>
</evidence>
<reference evidence="19 20" key="1">
    <citation type="journal article" date="2013" name="Int. J. Syst. Evol. Microbiol.">
        <title>Chryseobacterium angstadtii sp. nov., isolated from a newt tank.</title>
        <authorList>
            <person name="Kirk K.E."/>
            <person name="Hoffman J.A."/>
            <person name="Smith K.A."/>
            <person name="Strahan B.L."/>
            <person name="Failor K.C."/>
            <person name="Krebs J.E."/>
            <person name="Gale A.N."/>
            <person name="Do T.D."/>
            <person name="Sontag T.C."/>
            <person name="Batties A.M."/>
            <person name="Mistiszyn K."/>
            <person name="Newman J.D."/>
        </authorList>
    </citation>
    <scope>NUCLEOTIDE SEQUENCE [LARGE SCALE GENOMIC DNA]</scope>
    <source>
        <strain evidence="19 20">KM</strain>
    </source>
</reference>
<dbReference type="Gene3D" id="2.170.130.10">
    <property type="entry name" value="TonB-dependent receptor, plug domain"/>
    <property type="match status" value="1"/>
</dbReference>